<organism evidence="2 3">
    <name type="scientific">Ceratobasidium theobromae</name>
    <dbReference type="NCBI Taxonomy" id="1582974"/>
    <lineage>
        <taxon>Eukaryota</taxon>
        <taxon>Fungi</taxon>
        <taxon>Dikarya</taxon>
        <taxon>Basidiomycota</taxon>
        <taxon>Agaricomycotina</taxon>
        <taxon>Agaricomycetes</taxon>
        <taxon>Cantharellales</taxon>
        <taxon>Ceratobasidiaceae</taxon>
        <taxon>Ceratobasidium</taxon>
    </lineage>
</organism>
<gene>
    <name evidence="2" type="ORF">CTheo_1893</name>
</gene>
<evidence type="ECO:0000313" key="3">
    <source>
        <dbReference type="Proteomes" id="UP000383932"/>
    </source>
</evidence>
<feature type="compositionally biased region" description="Basic and acidic residues" evidence="1">
    <location>
        <begin position="240"/>
        <end position="254"/>
    </location>
</feature>
<feature type="compositionally biased region" description="Basic and acidic residues" evidence="1">
    <location>
        <begin position="98"/>
        <end position="114"/>
    </location>
</feature>
<dbReference type="OrthoDB" id="2537141at2759"/>
<dbReference type="AlphaFoldDB" id="A0A5N5QUA1"/>
<feature type="region of interest" description="Disordered" evidence="1">
    <location>
        <begin position="231"/>
        <end position="254"/>
    </location>
</feature>
<sequence length="675" mass="73961">MAYYAAEGRAASAIWSHPDAGNSRAHSPILLPRTTAAQGDGLCTITRGATLDKCRKSGVAFPIDANGSSIAISHSQLKPNLAGPSHVFPIESASSQHKPADRGQSPDDGPERLLRLSHRRNRRRARRYAPKVAEDTGDSEPSETGASQPAKRRQKIQSTEKQKKKKVAPALLLMQNFSAQNLGKSRLTIRPSLTVGVFNKGKASGKIITKRSMEKPTADIVFSESRFLEKTGSIPAHGGSPDKDSKSQSSDDHSVYSLMERGTCQESQVSLPNSLSPEEPTASRRNGCKSPNSSFSVREGSLPWDIEEPVPPSARSTEPPVHPSSFLTQQKDITIGVKQCAWASRLRKQDAHTSAEQGIDGMSFVSQLGNPHLHIRDNRTTSNYFPEIDTNMASQAPAASLSRSENFKPPIPGVVCYHTTPLDLGDPPSTPECLQLEHAGSIRSTNGARKRALKTCAPWNDSAELISYPRTNQRSIDDWHLEKEYARDIWDPEVPGNVWQGSPPDERREVDNYGHDWSNSLNDFLTDAEEADEAHPNLDYGDLSSRIVDAQALHGSEGELYPFYESGHTGSESFEAELYIGVPGHHLSSGLKAIEGDEPPSYQTTDIDITVAGQPSFGPSEFEFELSEHGFGNEAGEDEDADQAPRLVHIITQASLQDDLFKSLRNHWNSAHRLY</sequence>
<feature type="compositionally biased region" description="Basic residues" evidence="1">
    <location>
        <begin position="115"/>
        <end position="129"/>
    </location>
</feature>
<evidence type="ECO:0000313" key="2">
    <source>
        <dbReference type="EMBL" id="KAB5594746.1"/>
    </source>
</evidence>
<dbReference type="EMBL" id="SSOP01000017">
    <property type="protein sequence ID" value="KAB5594746.1"/>
    <property type="molecule type" value="Genomic_DNA"/>
</dbReference>
<protein>
    <submittedName>
        <fullName evidence="2">Uncharacterized protein</fullName>
    </submittedName>
</protein>
<evidence type="ECO:0000256" key="1">
    <source>
        <dbReference type="SAM" id="MobiDB-lite"/>
    </source>
</evidence>
<feature type="region of interest" description="Disordered" evidence="1">
    <location>
        <begin position="82"/>
        <end position="167"/>
    </location>
</feature>
<dbReference type="Proteomes" id="UP000383932">
    <property type="component" value="Unassembled WGS sequence"/>
</dbReference>
<reference evidence="2 3" key="1">
    <citation type="journal article" date="2019" name="Fungal Biol. Biotechnol.">
        <title>Draft genome sequence of fastidious pathogen Ceratobasidium theobromae, which causes vascular-streak dieback in Theobroma cacao.</title>
        <authorList>
            <person name="Ali S.S."/>
            <person name="Asman A."/>
            <person name="Shao J."/>
            <person name="Firmansyah A.P."/>
            <person name="Susilo A.W."/>
            <person name="Rosmana A."/>
            <person name="McMahon P."/>
            <person name="Junaid M."/>
            <person name="Guest D."/>
            <person name="Kheng T.Y."/>
            <person name="Meinhardt L.W."/>
            <person name="Bailey B.A."/>
        </authorList>
    </citation>
    <scope>NUCLEOTIDE SEQUENCE [LARGE SCALE GENOMIC DNA]</scope>
    <source>
        <strain evidence="2 3">CT2</strain>
    </source>
</reference>
<comment type="caution">
    <text evidence="2">The sequence shown here is derived from an EMBL/GenBank/DDBJ whole genome shotgun (WGS) entry which is preliminary data.</text>
</comment>
<keyword evidence="3" id="KW-1185">Reference proteome</keyword>
<name>A0A5N5QUA1_9AGAM</name>
<proteinExistence type="predicted"/>
<accession>A0A5N5QUA1</accession>
<feature type="compositionally biased region" description="Polar residues" evidence="1">
    <location>
        <begin position="266"/>
        <end position="276"/>
    </location>
</feature>
<feature type="region of interest" description="Disordered" evidence="1">
    <location>
        <begin position="266"/>
        <end position="325"/>
    </location>
</feature>